<evidence type="ECO:0000313" key="2">
    <source>
        <dbReference type="EMBL" id="TEB24676.1"/>
    </source>
</evidence>
<dbReference type="EMBL" id="QPFP01000064">
    <property type="protein sequence ID" value="TEB24676.1"/>
    <property type="molecule type" value="Genomic_DNA"/>
</dbReference>
<dbReference type="STRING" id="71717.A0A4Y7SS35"/>
<dbReference type="InterPro" id="IPR018535">
    <property type="entry name" value="DUF1996"/>
</dbReference>
<proteinExistence type="predicted"/>
<dbReference type="Pfam" id="PF09362">
    <property type="entry name" value="DUF1996"/>
    <property type="match status" value="1"/>
</dbReference>
<dbReference type="AlphaFoldDB" id="A0A4Y7SS35"/>
<name>A0A4Y7SS35_COPMI</name>
<dbReference type="OrthoDB" id="74764at2759"/>
<dbReference type="PANTHER" id="PTHR43662">
    <property type="match status" value="1"/>
</dbReference>
<comment type="caution">
    <text evidence="2">The sequence shown here is derived from an EMBL/GenBank/DDBJ whole genome shotgun (WGS) entry which is preliminary data.</text>
</comment>
<feature type="domain" description="DUF1996" evidence="1">
    <location>
        <begin position="45"/>
        <end position="210"/>
    </location>
</feature>
<evidence type="ECO:0000313" key="3">
    <source>
        <dbReference type="Proteomes" id="UP000298030"/>
    </source>
</evidence>
<dbReference type="PANTHER" id="PTHR43662:SF3">
    <property type="entry name" value="DOMAIN PROTEIN, PUTATIVE (AFU_ORTHOLOGUE AFUA_6G11970)-RELATED"/>
    <property type="match status" value="1"/>
</dbReference>
<gene>
    <name evidence="2" type="ORF">FA13DRAFT_1292984</name>
</gene>
<evidence type="ECO:0000259" key="1">
    <source>
        <dbReference type="Pfam" id="PF09362"/>
    </source>
</evidence>
<protein>
    <recommendedName>
        <fullName evidence="1">DUF1996 domain-containing protein</fullName>
    </recommendedName>
</protein>
<keyword evidence="3" id="KW-1185">Reference proteome</keyword>
<reference evidence="2 3" key="1">
    <citation type="journal article" date="2019" name="Nat. Ecol. Evol.">
        <title>Megaphylogeny resolves global patterns of mushroom evolution.</title>
        <authorList>
            <person name="Varga T."/>
            <person name="Krizsan K."/>
            <person name="Foldi C."/>
            <person name="Dima B."/>
            <person name="Sanchez-Garcia M."/>
            <person name="Sanchez-Ramirez S."/>
            <person name="Szollosi G.J."/>
            <person name="Szarkandi J.G."/>
            <person name="Papp V."/>
            <person name="Albert L."/>
            <person name="Andreopoulos W."/>
            <person name="Angelini C."/>
            <person name="Antonin V."/>
            <person name="Barry K.W."/>
            <person name="Bougher N.L."/>
            <person name="Buchanan P."/>
            <person name="Buyck B."/>
            <person name="Bense V."/>
            <person name="Catcheside P."/>
            <person name="Chovatia M."/>
            <person name="Cooper J."/>
            <person name="Damon W."/>
            <person name="Desjardin D."/>
            <person name="Finy P."/>
            <person name="Geml J."/>
            <person name="Haridas S."/>
            <person name="Hughes K."/>
            <person name="Justo A."/>
            <person name="Karasinski D."/>
            <person name="Kautmanova I."/>
            <person name="Kiss B."/>
            <person name="Kocsube S."/>
            <person name="Kotiranta H."/>
            <person name="LaButti K.M."/>
            <person name="Lechner B.E."/>
            <person name="Liimatainen K."/>
            <person name="Lipzen A."/>
            <person name="Lukacs Z."/>
            <person name="Mihaltcheva S."/>
            <person name="Morgado L.N."/>
            <person name="Niskanen T."/>
            <person name="Noordeloos M.E."/>
            <person name="Ohm R.A."/>
            <person name="Ortiz-Santana B."/>
            <person name="Ovrebo C."/>
            <person name="Racz N."/>
            <person name="Riley R."/>
            <person name="Savchenko A."/>
            <person name="Shiryaev A."/>
            <person name="Soop K."/>
            <person name="Spirin V."/>
            <person name="Szebenyi C."/>
            <person name="Tomsovsky M."/>
            <person name="Tulloss R.E."/>
            <person name="Uehling J."/>
            <person name="Grigoriev I.V."/>
            <person name="Vagvolgyi C."/>
            <person name="Papp T."/>
            <person name="Martin F.M."/>
            <person name="Miettinen O."/>
            <person name="Hibbett D.S."/>
            <person name="Nagy L.G."/>
        </authorList>
    </citation>
    <scope>NUCLEOTIDE SEQUENCE [LARGE SCALE GENOMIC DNA]</scope>
    <source>
        <strain evidence="2 3">FP101781</strain>
    </source>
</reference>
<organism evidence="2 3">
    <name type="scientific">Coprinellus micaceus</name>
    <name type="common">Glistening ink-cap mushroom</name>
    <name type="synonym">Coprinus micaceus</name>
    <dbReference type="NCBI Taxonomy" id="71717"/>
    <lineage>
        <taxon>Eukaryota</taxon>
        <taxon>Fungi</taxon>
        <taxon>Dikarya</taxon>
        <taxon>Basidiomycota</taxon>
        <taxon>Agaricomycotina</taxon>
        <taxon>Agaricomycetes</taxon>
        <taxon>Agaricomycetidae</taxon>
        <taxon>Agaricales</taxon>
        <taxon>Agaricineae</taxon>
        <taxon>Psathyrellaceae</taxon>
        <taxon>Coprinellus</taxon>
    </lineage>
</organism>
<accession>A0A4Y7SS35</accession>
<dbReference type="Proteomes" id="UP000298030">
    <property type="component" value="Unassembled WGS sequence"/>
</dbReference>
<sequence>MSRTLEPSKTFIMHLQLLLILVTAAYKANALLRFACSQLVVERFDPLVTPGMVSPHLHQIVGGDAFDIGMHADNDLPTMSTCTTCTYSEDFSNYWTAVLYFKHQNGTFQRVPQRPGELLGAANGGMTLYYMQPTNGGKVTSFKKGFRMIIGDPMLRTFNSSSGDANNLNFRCLSAGGGNGGTSGAPGTDTRNLPANACAGGIRSEIVFPS</sequence>